<evidence type="ECO:0000313" key="1">
    <source>
        <dbReference type="EMBL" id="CAA7031791.1"/>
    </source>
</evidence>
<dbReference type="Proteomes" id="UP000467841">
    <property type="component" value="Unassembled WGS sequence"/>
</dbReference>
<protein>
    <submittedName>
        <fullName evidence="1">Uncharacterized protein</fullName>
    </submittedName>
</protein>
<name>A0A6D2IVW9_9BRAS</name>
<comment type="caution">
    <text evidence="1">The sequence shown here is derived from an EMBL/GenBank/DDBJ whole genome shotgun (WGS) entry which is preliminary data.</text>
</comment>
<gene>
    <name evidence="1" type="ORF">MERR_LOCUS19026</name>
</gene>
<organism evidence="1 2">
    <name type="scientific">Microthlaspi erraticum</name>
    <dbReference type="NCBI Taxonomy" id="1685480"/>
    <lineage>
        <taxon>Eukaryota</taxon>
        <taxon>Viridiplantae</taxon>
        <taxon>Streptophyta</taxon>
        <taxon>Embryophyta</taxon>
        <taxon>Tracheophyta</taxon>
        <taxon>Spermatophyta</taxon>
        <taxon>Magnoliopsida</taxon>
        <taxon>eudicotyledons</taxon>
        <taxon>Gunneridae</taxon>
        <taxon>Pentapetalae</taxon>
        <taxon>rosids</taxon>
        <taxon>malvids</taxon>
        <taxon>Brassicales</taxon>
        <taxon>Brassicaceae</taxon>
        <taxon>Coluteocarpeae</taxon>
        <taxon>Microthlaspi</taxon>
    </lineage>
</organism>
<evidence type="ECO:0000313" key="2">
    <source>
        <dbReference type="Proteomes" id="UP000467841"/>
    </source>
</evidence>
<dbReference type="EMBL" id="CACVBM020001111">
    <property type="protein sequence ID" value="CAA7031791.1"/>
    <property type="molecule type" value="Genomic_DNA"/>
</dbReference>
<keyword evidence="2" id="KW-1185">Reference proteome</keyword>
<dbReference type="AlphaFoldDB" id="A0A6D2IVW9"/>
<proteinExistence type="predicted"/>
<reference evidence="1" key="1">
    <citation type="submission" date="2020-01" db="EMBL/GenBank/DDBJ databases">
        <authorList>
            <person name="Mishra B."/>
        </authorList>
    </citation>
    <scope>NUCLEOTIDE SEQUENCE [LARGE SCALE GENOMIC DNA]</scope>
</reference>
<accession>A0A6D2IVW9</accession>
<sequence length="108" mass="12061">MYNTFHLKFSAIGLRAYVAIRDFNPRKTQSPISTPDGFQIYHLDSAVRAVAQIQNPEAALDPIRIRQKRVSVDRVKRWTTTGSPTSNHGSTVVVDRSNFSGSWVGRSG</sequence>